<dbReference type="EMBL" id="CP000504">
    <property type="protein sequence ID" value="ABL88452.1"/>
    <property type="molecule type" value="Genomic_DNA"/>
</dbReference>
<dbReference type="InterPro" id="IPR037171">
    <property type="entry name" value="NagB/RpiA_transferase-like"/>
</dbReference>
<evidence type="ECO:0000256" key="1">
    <source>
        <dbReference type="RuleBase" id="RU003814"/>
    </source>
</evidence>
<name>A1RU20_PYRIL</name>
<keyword evidence="2" id="KW-0648">Protein biosynthesis</keyword>
<accession>A1RU20</accession>
<proteinExistence type="inferred from homology"/>
<organism evidence="2 3">
    <name type="scientific">Pyrobaculum islandicum (strain DSM 4184 / JCM 9189 / GEO3)</name>
    <dbReference type="NCBI Taxonomy" id="384616"/>
    <lineage>
        <taxon>Archaea</taxon>
        <taxon>Thermoproteota</taxon>
        <taxon>Thermoprotei</taxon>
        <taxon>Thermoproteales</taxon>
        <taxon>Thermoproteaceae</taxon>
        <taxon>Pyrobaculum</taxon>
    </lineage>
</organism>
<keyword evidence="2" id="KW-0396">Initiation factor</keyword>
<dbReference type="OrthoDB" id="27639at2157"/>
<dbReference type="KEGG" id="pis:Pisl_1289"/>
<dbReference type="InterPro" id="IPR042529">
    <property type="entry name" value="IF_2B-like_C"/>
</dbReference>
<protein>
    <submittedName>
        <fullName evidence="2">Translation initiation factor aIF-2B subunit, conjectural</fullName>
    </submittedName>
</protein>
<dbReference type="Gene3D" id="3.40.50.10470">
    <property type="entry name" value="Translation initiation factor eif-2b, domain 2"/>
    <property type="match status" value="1"/>
</dbReference>
<keyword evidence="3" id="KW-1185">Reference proteome</keyword>
<dbReference type="STRING" id="384616.Pisl_1289"/>
<comment type="similarity">
    <text evidence="1">Belongs to the eIF-2B alpha/beta/delta subunits family.</text>
</comment>
<reference evidence="2" key="1">
    <citation type="submission" date="2006-12" db="EMBL/GenBank/DDBJ databases">
        <title>Complete sequence of Pyrobaculum islandicum DSM 4184.</title>
        <authorList>
            <person name="Copeland A."/>
            <person name="Lucas S."/>
            <person name="Lapidus A."/>
            <person name="Barry K."/>
            <person name="Detter J.C."/>
            <person name="Glavina del Rio T."/>
            <person name="Dalin E."/>
            <person name="Tice H."/>
            <person name="Pitluck S."/>
            <person name="Meincke L."/>
            <person name="Brettin T."/>
            <person name="Bruce D."/>
            <person name="Han C."/>
            <person name="Tapia R."/>
            <person name="Gilna P."/>
            <person name="Schmutz J."/>
            <person name="Larimer F."/>
            <person name="Land M."/>
            <person name="Hauser L."/>
            <person name="Kyrpides N."/>
            <person name="Mikhailova N."/>
            <person name="Cozen A.E."/>
            <person name="Fitz-Gibbon S.T."/>
            <person name="House C.H."/>
            <person name="Saltikov C."/>
            <person name="Lowe T."/>
            <person name="Richardson P."/>
        </authorList>
    </citation>
    <scope>NUCLEOTIDE SEQUENCE [LARGE SCALE GENOMIC DNA]</scope>
    <source>
        <strain evidence="2">DSM 4184</strain>
    </source>
</reference>
<dbReference type="InterPro" id="IPR000649">
    <property type="entry name" value="IF-2B-related"/>
</dbReference>
<dbReference type="GO" id="GO:0003743">
    <property type="term" value="F:translation initiation factor activity"/>
    <property type="evidence" value="ECO:0007669"/>
    <property type="project" value="UniProtKB-KW"/>
</dbReference>
<dbReference type="SUPFAM" id="SSF100950">
    <property type="entry name" value="NagB/RpiA/CoA transferase-like"/>
    <property type="match status" value="1"/>
</dbReference>
<dbReference type="HOGENOM" id="CLU_085263_0_0_2"/>
<dbReference type="GeneID" id="4616835"/>
<sequence>MELLEREWVRGASWYLEKAIELVSKAEDPLKVVESLRNIRPGMASLDFLYLVLKEAAARGIDVRAVATRVGLYAEEAKRRLDDVIASLECPRRVITLSFSRAVTRFIERFGRCIEVVYLAESKPGVEFSEAYATYSQYAEVVPIPDSALGAFKYDVAVIGLDGLYINAAVNKVGSLPLLATAKARDAVTIAVFESYKAVPLETPWPPRITIEIAGRVVEVPLFDHIPHSLINMYVTDFGIFHIANSRDIFQRALEKIFM</sequence>
<dbReference type="AlphaFoldDB" id="A1RU20"/>
<dbReference type="Proteomes" id="UP000002595">
    <property type="component" value="Chromosome"/>
</dbReference>
<evidence type="ECO:0000313" key="2">
    <source>
        <dbReference type="EMBL" id="ABL88452.1"/>
    </source>
</evidence>
<evidence type="ECO:0000313" key="3">
    <source>
        <dbReference type="Proteomes" id="UP000002595"/>
    </source>
</evidence>
<gene>
    <name evidence="2" type="ordered locus">Pisl_1289</name>
</gene>
<dbReference type="RefSeq" id="WP_011763027.1">
    <property type="nucleotide sequence ID" value="NC_008701.1"/>
</dbReference>
<dbReference type="eggNOG" id="arCOG01125">
    <property type="taxonomic scope" value="Archaea"/>
</dbReference>
<dbReference type="Pfam" id="PF01008">
    <property type="entry name" value="IF-2B"/>
    <property type="match status" value="1"/>
</dbReference>